<dbReference type="InterPro" id="IPR002028">
    <property type="entry name" value="Trp_synthase_suA"/>
</dbReference>
<dbReference type="GO" id="GO:0004834">
    <property type="term" value="F:tryptophan synthase activity"/>
    <property type="evidence" value="ECO:0007669"/>
    <property type="project" value="UniProtKB-EC"/>
</dbReference>
<comment type="pathway">
    <text evidence="1 8">Amino-acid biosynthesis; L-tryptophan biosynthesis; L-tryptophan from chorismate: step 5/5.</text>
</comment>
<dbReference type="EMBL" id="JBHLYR010000031">
    <property type="protein sequence ID" value="MFB9992165.1"/>
    <property type="molecule type" value="Genomic_DNA"/>
</dbReference>
<dbReference type="EC" id="4.2.1.20" evidence="8"/>
<evidence type="ECO:0000256" key="6">
    <source>
        <dbReference type="ARBA" id="ARBA00023239"/>
    </source>
</evidence>
<feature type="active site" description="Proton acceptor" evidence="8">
    <location>
        <position position="77"/>
    </location>
</feature>
<dbReference type="CDD" id="cd04724">
    <property type="entry name" value="Tryptophan_synthase_alpha"/>
    <property type="match status" value="1"/>
</dbReference>
<dbReference type="InterPro" id="IPR011060">
    <property type="entry name" value="RibuloseP-bd_barrel"/>
</dbReference>
<keyword evidence="5 8" id="KW-0057">Aromatic amino acid biosynthesis</keyword>
<dbReference type="PANTHER" id="PTHR43406:SF1">
    <property type="entry name" value="TRYPTOPHAN SYNTHASE ALPHA CHAIN, CHLOROPLASTIC"/>
    <property type="match status" value="1"/>
</dbReference>
<evidence type="ECO:0000256" key="3">
    <source>
        <dbReference type="ARBA" id="ARBA00022605"/>
    </source>
</evidence>
<reference evidence="10 11" key="1">
    <citation type="submission" date="2024-09" db="EMBL/GenBank/DDBJ databases">
        <authorList>
            <person name="Sun Q."/>
            <person name="Mori K."/>
        </authorList>
    </citation>
    <scope>NUCLEOTIDE SEQUENCE [LARGE SCALE GENOMIC DNA]</scope>
    <source>
        <strain evidence="10 11">JCM 13503</strain>
    </source>
</reference>
<dbReference type="SUPFAM" id="SSF51366">
    <property type="entry name" value="Ribulose-phoshate binding barrel"/>
    <property type="match status" value="1"/>
</dbReference>
<keyword evidence="4 8" id="KW-0822">Tryptophan biosynthesis</keyword>
<keyword evidence="11" id="KW-1185">Reference proteome</keyword>
<evidence type="ECO:0000256" key="9">
    <source>
        <dbReference type="RuleBase" id="RU003662"/>
    </source>
</evidence>
<keyword evidence="6 8" id="KW-0456">Lyase</keyword>
<feature type="active site" description="Proton acceptor" evidence="8">
    <location>
        <position position="66"/>
    </location>
</feature>
<dbReference type="NCBIfam" id="TIGR00262">
    <property type="entry name" value="trpA"/>
    <property type="match status" value="1"/>
</dbReference>
<dbReference type="InterPro" id="IPR018204">
    <property type="entry name" value="Trp_synthase_alpha_AS"/>
</dbReference>
<comment type="catalytic activity">
    <reaction evidence="7 8">
        <text>(1S,2R)-1-C-(indol-3-yl)glycerol 3-phosphate + L-serine = D-glyceraldehyde 3-phosphate + L-tryptophan + H2O</text>
        <dbReference type="Rhea" id="RHEA:10532"/>
        <dbReference type="ChEBI" id="CHEBI:15377"/>
        <dbReference type="ChEBI" id="CHEBI:33384"/>
        <dbReference type="ChEBI" id="CHEBI:57912"/>
        <dbReference type="ChEBI" id="CHEBI:58866"/>
        <dbReference type="ChEBI" id="CHEBI:59776"/>
        <dbReference type="EC" id="4.2.1.20"/>
    </reaction>
</comment>
<dbReference type="Proteomes" id="UP001589733">
    <property type="component" value="Unassembled WGS sequence"/>
</dbReference>
<dbReference type="PROSITE" id="PS00167">
    <property type="entry name" value="TRP_SYNTHASE_ALPHA"/>
    <property type="match status" value="1"/>
</dbReference>
<comment type="subunit">
    <text evidence="2 8">Tetramer of two alpha and two beta chains.</text>
</comment>
<organism evidence="10 11">
    <name type="scientific">Deinococcus oregonensis</name>
    <dbReference type="NCBI Taxonomy" id="1805970"/>
    <lineage>
        <taxon>Bacteria</taxon>
        <taxon>Thermotogati</taxon>
        <taxon>Deinococcota</taxon>
        <taxon>Deinococci</taxon>
        <taxon>Deinococcales</taxon>
        <taxon>Deinococcaceae</taxon>
        <taxon>Deinococcus</taxon>
    </lineage>
</organism>
<evidence type="ECO:0000256" key="8">
    <source>
        <dbReference type="HAMAP-Rule" id="MF_00131"/>
    </source>
</evidence>
<dbReference type="RefSeq" id="WP_380008536.1">
    <property type="nucleotide sequence ID" value="NZ_JBHLYR010000031.1"/>
</dbReference>
<comment type="caution">
    <text evidence="10">The sequence shown here is derived from an EMBL/GenBank/DDBJ whole genome shotgun (WGS) entry which is preliminary data.</text>
</comment>
<proteinExistence type="inferred from homology"/>
<evidence type="ECO:0000256" key="1">
    <source>
        <dbReference type="ARBA" id="ARBA00004733"/>
    </source>
</evidence>
<dbReference type="PANTHER" id="PTHR43406">
    <property type="entry name" value="TRYPTOPHAN SYNTHASE, ALPHA CHAIN"/>
    <property type="match status" value="1"/>
</dbReference>
<sequence length="277" mass="28566">MSAPTISGTVSTPDKARGAARIHAAFAEAQAQGRAAFIPFMTAGYPSAAEFPAVADALLERADLLEVGIPYSDPLGDGPTIQRASEKALDGGTSTRRTLQLVADLRVRHDKPIVIMTYVNPIYAVGPREFMQLAQAAGVDGLILPDLPPDQDIEIAALAEEYGLAVTFLIAPTSTPARVRLVAEACTGFLYAVSVTGVTGTREGAALNEVPAMLALARQFAHVPIAVGFGVKDAATASQVAQQADGVVVGSAFINAVQGGQDVGALAAEIAEGCKKL</sequence>
<gene>
    <name evidence="8 10" type="primary">trpA</name>
    <name evidence="10" type="ORF">ACFFLM_09355</name>
</gene>
<evidence type="ECO:0000313" key="11">
    <source>
        <dbReference type="Proteomes" id="UP001589733"/>
    </source>
</evidence>
<dbReference type="Pfam" id="PF00290">
    <property type="entry name" value="Trp_syntA"/>
    <property type="match status" value="1"/>
</dbReference>
<dbReference type="HAMAP" id="MF_00131">
    <property type="entry name" value="Trp_synth_alpha"/>
    <property type="match status" value="1"/>
</dbReference>
<name>A0ABV6AZK4_9DEIO</name>
<comment type="function">
    <text evidence="8">The alpha subunit is responsible for the aldol cleavage of indoleglycerol phosphate to indole and glyceraldehyde 3-phosphate.</text>
</comment>
<keyword evidence="3 8" id="KW-0028">Amino-acid biosynthesis</keyword>
<evidence type="ECO:0000256" key="7">
    <source>
        <dbReference type="ARBA" id="ARBA00049047"/>
    </source>
</evidence>
<evidence type="ECO:0000256" key="5">
    <source>
        <dbReference type="ARBA" id="ARBA00023141"/>
    </source>
</evidence>
<comment type="similarity">
    <text evidence="8 9">Belongs to the TrpA family.</text>
</comment>
<evidence type="ECO:0000313" key="10">
    <source>
        <dbReference type="EMBL" id="MFB9992165.1"/>
    </source>
</evidence>
<evidence type="ECO:0000256" key="4">
    <source>
        <dbReference type="ARBA" id="ARBA00022822"/>
    </source>
</evidence>
<dbReference type="InterPro" id="IPR013785">
    <property type="entry name" value="Aldolase_TIM"/>
</dbReference>
<evidence type="ECO:0000256" key="2">
    <source>
        <dbReference type="ARBA" id="ARBA00011270"/>
    </source>
</evidence>
<protein>
    <recommendedName>
        <fullName evidence="8">Tryptophan synthase alpha chain</fullName>
        <ecNumber evidence="8">4.2.1.20</ecNumber>
    </recommendedName>
</protein>
<accession>A0ABV6AZK4</accession>
<dbReference type="Gene3D" id="3.20.20.70">
    <property type="entry name" value="Aldolase class I"/>
    <property type="match status" value="1"/>
</dbReference>